<dbReference type="RefSeq" id="WP_055732368.1">
    <property type="nucleotide sequence ID" value="NZ_BMDY01000005.1"/>
</dbReference>
<dbReference type="EMBL" id="BMDY01000005">
    <property type="protein sequence ID" value="GGA99620.1"/>
    <property type="molecule type" value="Genomic_DNA"/>
</dbReference>
<keyword evidence="1" id="KW-1133">Transmembrane helix</keyword>
<evidence type="ECO:0000256" key="1">
    <source>
        <dbReference type="SAM" id="Phobius"/>
    </source>
</evidence>
<sequence length="156" mass="16687">MSQFNKPSLIIETAKVIAVDQGMATVECVSKSACGSCGSAEHCGNSSLAKAFPKRTHQLQVELTESVEPGEQIELALNAKNMLHSALVIYLMPLLLLIAGAGIGKAMFDSNLQELASILLGGVGLACGFILVKLYSKRHGQSQRFRPRMIGRKSLS</sequence>
<feature type="transmembrane region" description="Helical" evidence="1">
    <location>
        <begin position="82"/>
        <end position="103"/>
    </location>
</feature>
<keyword evidence="1" id="KW-0472">Membrane</keyword>
<name>A0ABQ1HZD3_9ALTE</name>
<protein>
    <submittedName>
        <fullName evidence="2">SoxR reducing system protein RseC</fullName>
    </submittedName>
</protein>
<keyword evidence="3" id="KW-1185">Reference proteome</keyword>
<dbReference type="PANTHER" id="PTHR35867:SF1">
    <property type="entry name" value="PROTEIN RSEC"/>
    <property type="match status" value="1"/>
</dbReference>
<evidence type="ECO:0000313" key="2">
    <source>
        <dbReference type="EMBL" id="GGA99620.1"/>
    </source>
</evidence>
<dbReference type="InterPro" id="IPR007359">
    <property type="entry name" value="SigmaE_reg_RseC_MucC"/>
</dbReference>
<comment type="caution">
    <text evidence="2">The sequence shown here is derived from an EMBL/GenBank/DDBJ whole genome shotgun (WGS) entry which is preliminary data.</text>
</comment>
<gene>
    <name evidence="2" type="primary">rseC</name>
    <name evidence="2" type="ORF">GCM10007414_10840</name>
</gene>
<keyword evidence="1" id="KW-0812">Transmembrane</keyword>
<organism evidence="2 3">
    <name type="scientific">Agarivorans gilvus</name>
    <dbReference type="NCBI Taxonomy" id="680279"/>
    <lineage>
        <taxon>Bacteria</taxon>
        <taxon>Pseudomonadati</taxon>
        <taxon>Pseudomonadota</taxon>
        <taxon>Gammaproteobacteria</taxon>
        <taxon>Alteromonadales</taxon>
        <taxon>Alteromonadaceae</taxon>
        <taxon>Agarivorans</taxon>
    </lineage>
</organism>
<reference evidence="3" key="1">
    <citation type="journal article" date="2019" name="Int. J. Syst. Evol. Microbiol.">
        <title>The Global Catalogue of Microorganisms (GCM) 10K type strain sequencing project: providing services to taxonomists for standard genome sequencing and annotation.</title>
        <authorList>
            <consortium name="The Broad Institute Genomics Platform"/>
            <consortium name="The Broad Institute Genome Sequencing Center for Infectious Disease"/>
            <person name="Wu L."/>
            <person name="Ma J."/>
        </authorList>
    </citation>
    <scope>NUCLEOTIDE SEQUENCE [LARGE SCALE GENOMIC DNA]</scope>
    <source>
        <strain evidence="3">CGMCC 1.10131</strain>
    </source>
</reference>
<accession>A0ABQ1HZD3</accession>
<feature type="transmembrane region" description="Helical" evidence="1">
    <location>
        <begin position="115"/>
        <end position="136"/>
    </location>
</feature>
<dbReference type="Pfam" id="PF04246">
    <property type="entry name" value="RseC_MucC"/>
    <property type="match status" value="1"/>
</dbReference>
<dbReference type="PIRSF" id="PIRSF004923">
    <property type="entry name" value="RseC"/>
    <property type="match status" value="1"/>
</dbReference>
<dbReference type="Proteomes" id="UP000651977">
    <property type="component" value="Unassembled WGS sequence"/>
</dbReference>
<proteinExistence type="predicted"/>
<dbReference type="PANTHER" id="PTHR35867">
    <property type="entry name" value="PROTEIN RSEC"/>
    <property type="match status" value="1"/>
</dbReference>
<evidence type="ECO:0000313" key="3">
    <source>
        <dbReference type="Proteomes" id="UP000651977"/>
    </source>
</evidence>
<dbReference type="InterPro" id="IPR026268">
    <property type="entry name" value="RseC"/>
</dbReference>